<dbReference type="InterPro" id="IPR011044">
    <property type="entry name" value="Quino_amine_DH_bsu"/>
</dbReference>
<dbReference type="PANTHER" id="PTHR31270:SF1">
    <property type="entry name" value="GLUTAMINYL-PEPTIDE CYCLOTRANSFERASE"/>
    <property type="match status" value="1"/>
</dbReference>
<accession>A0AAD7XRX4</accession>
<dbReference type="Pfam" id="PF05096">
    <property type="entry name" value="Glu_cyclase_2"/>
    <property type="match status" value="1"/>
</dbReference>
<evidence type="ECO:0000256" key="1">
    <source>
        <dbReference type="SAM" id="MobiDB-lite"/>
    </source>
</evidence>
<sequence>MGKLRTKKKKKKVNTSAMIPWRLMVLGSAGVAVLAWSTTAGTTTTPEEEEEEEGGPPRRIAANLTTQYVTMATAVRTFPHDTSGFTQGLVASENRLFESDGLYGKSRVREVEPSTGRSRLERPNKKHHFGEGLAAMGDRLVQLTWREKVIIEYSLDLEVIRTLPMPLPREGWGAAWDGRALYLSDGSATVRKFGMDYAPLGSFEVKDHRLGITVEGLNELEMVSGELWANVYAMRRREASNCIARVNPATGDVLGWIDANSLFRLQSDRVRRRRLDFVFNGIAFLPGTKSDRDDHLYVTGKMWDNMFDIDLLPTNLGPAHVKLHCGLYFPTAAAAAKAAKHSPPHHHHHRCHDKETNAA</sequence>
<gene>
    <name evidence="2" type="ORF">CTAYLR_009582</name>
</gene>
<dbReference type="Proteomes" id="UP001230188">
    <property type="component" value="Unassembled WGS sequence"/>
</dbReference>
<dbReference type="PANTHER" id="PTHR31270">
    <property type="entry name" value="GLUTAMINYL-PEPTIDE CYCLOTRANSFERASE"/>
    <property type="match status" value="1"/>
</dbReference>
<dbReference type="GO" id="GO:0016603">
    <property type="term" value="F:glutaminyl-peptide cyclotransferase activity"/>
    <property type="evidence" value="ECO:0007669"/>
    <property type="project" value="InterPro"/>
</dbReference>
<evidence type="ECO:0008006" key="4">
    <source>
        <dbReference type="Google" id="ProtNLM"/>
    </source>
</evidence>
<feature type="region of interest" description="Disordered" evidence="1">
    <location>
        <begin position="39"/>
        <end position="58"/>
    </location>
</feature>
<keyword evidence="3" id="KW-1185">Reference proteome</keyword>
<name>A0AAD7XRX4_9STRA</name>
<feature type="region of interest" description="Disordered" evidence="1">
    <location>
        <begin position="338"/>
        <end position="359"/>
    </location>
</feature>
<organism evidence="2 3">
    <name type="scientific">Chrysophaeum taylorii</name>
    <dbReference type="NCBI Taxonomy" id="2483200"/>
    <lineage>
        <taxon>Eukaryota</taxon>
        <taxon>Sar</taxon>
        <taxon>Stramenopiles</taxon>
        <taxon>Ochrophyta</taxon>
        <taxon>Pelagophyceae</taxon>
        <taxon>Pelagomonadales</taxon>
        <taxon>Pelagomonadaceae</taxon>
        <taxon>Chrysophaeum</taxon>
    </lineage>
</organism>
<protein>
    <recommendedName>
        <fullName evidence="4">Glutamine cyclotransferase</fullName>
    </recommendedName>
</protein>
<comment type="caution">
    <text evidence="2">The sequence shown here is derived from an EMBL/GenBank/DDBJ whole genome shotgun (WGS) entry which is preliminary data.</text>
</comment>
<dbReference type="InterPro" id="IPR007788">
    <property type="entry name" value="QCT"/>
</dbReference>
<dbReference type="AlphaFoldDB" id="A0AAD7XRX4"/>
<dbReference type="EMBL" id="JAQMWT010000016">
    <property type="protein sequence ID" value="KAJ8613914.1"/>
    <property type="molecule type" value="Genomic_DNA"/>
</dbReference>
<dbReference type="SUPFAM" id="SSF50969">
    <property type="entry name" value="YVTN repeat-like/Quinoprotein amine dehydrogenase"/>
    <property type="match status" value="1"/>
</dbReference>
<feature type="compositionally biased region" description="Basic residues" evidence="1">
    <location>
        <begin position="338"/>
        <end position="351"/>
    </location>
</feature>
<proteinExistence type="predicted"/>
<evidence type="ECO:0000313" key="3">
    <source>
        <dbReference type="Proteomes" id="UP001230188"/>
    </source>
</evidence>
<evidence type="ECO:0000313" key="2">
    <source>
        <dbReference type="EMBL" id="KAJ8613914.1"/>
    </source>
</evidence>
<reference evidence="2" key="1">
    <citation type="submission" date="2023-01" db="EMBL/GenBank/DDBJ databases">
        <title>Metagenome sequencing of chrysophaentin producing Chrysophaeum taylorii.</title>
        <authorList>
            <person name="Davison J."/>
            <person name="Bewley C."/>
        </authorList>
    </citation>
    <scope>NUCLEOTIDE SEQUENCE</scope>
    <source>
        <strain evidence="2">NIES-1699</strain>
    </source>
</reference>